<keyword evidence="3" id="KW-1185">Reference proteome</keyword>
<protein>
    <submittedName>
        <fullName evidence="2">Hypothetical_protein</fullName>
    </submittedName>
</protein>
<sequence>MVYGSLICYQCDVRIFSSSLSFLANGQSISSIMQITNTILQIINVQLQFRFDSVLVGGLVIEVQKILTFIVTDLDIVGYNFQENSQSSNLVNQIDGDIIQIINISNMNVCSNIVYLINNGNASLVSLTEQPNYTCENICGQNTPIYGLCQIDLINGYLDTINNTKYCANPFVYNGEECVCIAGYLLNGTICINIISTLTNLDKYIFNNASTLDNNLKNNISNLSNQLIATKDFLYNYFTSKTNDLQQFVNNTFDNINNKQYVFEQIVSSNISQLQIEIKNLQSNITMHKIISDQIRVDLQSLNSSFNTQIQSVTTKLQTVNNSLQTQIDTNLAALSSLSTQFNSLKQDAVNNNSQQNTQIQNIISTANSQKLVTDSLRADLTSLNQTIYQLRQDFDAKIASIQRSQVYMITYTNAIKNCQTCGSSDDPFECDCSYRNGYAICNASGCTRML</sequence>
<accession>A0AA86PA61</accession>
<proteinExistence type="predicted"/>
<dbReference type="Proteomes" id="UP001642409">
    <property type="component" value="Unassembled WGS sequence"/>
</dbReference>
<reference evidence="1" key="1">
    <citation type="submission" date="2023-06" db="EMBL/GenBank/DDBJ databases">
        <authorList>
            <person name="Kurt Z."/>
        </authorList>
    </citation>
    <scope>NUCLEOTIDE SEQUENCE</scope>
</reference>
<dbReference type="EMBL" id="CATOUU010000512">
    <property type="protein sequence ID" value="CAI9932282.1"/>
    <property type="molecule type" value="Genomic_DNA"/>
</dbReference>
<evidence type="ECO:0000313" key="1">
    <source>
        <dbReference type="EMBL" id="CAI9932282.1"/>
    </source>
</evidence>
<evidence type="ECO:0000313" key="3">
    <source>
        <dbReference type="Proteomes" id="UP001642409"/>
    </source>
</evidence>
<comment type="caution">
    <text evidence="1">The sequence shown here is derived from an EMBL/GenBank/DDBJ whole genome shotgun (WGS) entry which is preliminary data.</text>
</comment>
<dbReference type="AlphaFoldDB" id="A0AA86PA61"/>
<dbReference type="EMBL" id="CAXDID020000312">
    <property type="protein sequence ID" value="CAL6075192.1"/>
    <property type="molecule type" value="Genomic_DNA"/>
</dbReference>
<organism evidence="1">
    <name type="scientific">Hexamita inflata</name>
    <dbReference type="NCBI Taxonomy" id="28002"/>
    <lineage>
        <taxon>Eukaryota</taxon>
        <taxon>Metamonada</taxon>
        <taxon>Diplomonadida</taxon>
        <taxon>Hexamitidae</taxon>
        <taxon>Hexamitinae</taxon>
        <taxon>Hexamita</taxon>
    </lineage>
</organism>
<name>A0AA86PA61_9EUKA</name>
<reference evidence="2 3" key="2">
    <citation type="submission" date="2024-07" db="EMBL/GenBank/DDBJ databases">
        <authorList>
            <person name="Akdeniz Z."/>
        </authorList>
    </citation>
    <scope>NUCLEOTIDE SEQUENCE [LARGE SCALE GENOMIC DNA]</scope>
</reference>
<evidence type="ECO:0000313" key="2">
    <source>
        <dbReference type="EMBL" id="CAL6075192.1"/>
    </source>
</evidence>
<gene>
    <name evidence="1" type="ORF">HINF_LOCUS19927</name>
    <name evidence="2" type="ORF">HINF_LOCUS57088</name>
</gene>